<dbReference type="AlphaFoldDB" id="A0AAV6Z166"/>
<evidence type="ECO:0000256" key="1">
    <source>
        <dbReference type="SAM" id="Phobius"/>
    </source>
</evidence>
<protein>
    <submittedName>
        <fullName evidence="2">Uncharacterized protein</fullName>
    </submittedName>
</protein>
<evidence type="ECO:0000313" key="2">
    <source>
        <dbReference type="EMBL" id="KAG8542118.1"/>
    </source>
</evidence>
<dbReference type="Proteomes" id="UP000824782">
    <property type="component" value="Unassembled WGS sequence"/>
</dbReference>
<organism evidence="2 3">
    <name type="scientific">Engystomops pustulosus</name>
    <name type="common">Tungara frog</name>
    <name type="synonym">Physalaemus pustulosus</name>
    <dbReference type="NCBI Taxonomy" id="76066"/>
    <lineage>
        <taxon>Eukaryota</taxon>
        <taxon>Metazoa</taxon>
        <taxon>Chordata</taxon>
        <taxon>Craniata</taxon>
        <taxon>Vertebrata</taxon>
        <taxon>Euteleostomi</taxon>
        <taxon>Amphibia</taxon>
        <taxon>Batrachia</taxon>
        <taxon>Anura</taxon>
        <taxon>Neobatrachia</taxon>
        <taxon>Hyloidea</taxon>
        <taxon>Leptodactylidae</taxon>
        <taxon>Leiuperinae</taxon>
        <taxon>Engystomops</taxon>
    </lineage>
</organism>
<keyword evidence="1" id="KW-0812">Transmembrane</keyword>
<keyword evidence="1" id="KW-0472">Membrane</keyword>
<evidence type="ECO:0000313" key="3">
    <source>
        <dbReference type="Proteomes" id="UP000824782"/>
    </source>
</evidence>
<accession>A0AAV6Z166</accession>
<name>A0AAV6Z166_ENGPU</name>
<proteinExistence type="predicted"/>
<reference evidence="2" key="1">
    <citation type="thesis" date="2020" institute="ProQuest LLC" country="789 East Eisenhower Parkway, Ann Arbor, MI, USA">
        <title>Comparative Genomics and Chromosome Evolution.</title>
        <authorList>
            <person name="Mudd A.B."/>
        </authorList>
    </citation>
    <scope>NUCLEOTIDE SEQUENCE</scope>
    <source>
        <strain evidence="2">237g6f4</strain>
        <tissue evidence="2">Blood</tissue>
    </source>
</reference>
<keyword evidence="3" id="KW-1185">Reference proteome</keyword>
<keyword evidence="1" id="KW-1133">Transmembrane helix</keyword>
<dbReference type="EMBL" id="WNYA01005639">
    <property type="protein sequence ID" value="KAG8542118.1"/>
    <property type="molecule type" value="Genomic_DNA"/>
</dbReference>
<sequence length="114" mass="12477">MPRLSGRGWLLSHMSKAFVAVDFLYTVVCILPSWSLLIITSRNGNRSSCISKVKCNPISLLLSDVTNCSKSFLGLFQITKISSIYLSHISIPPVLSSLSPNTIVSSHQPRSKLA</sequence>
<comment type="caution">
    <text evidence="2">The sequence shown here is derived from an EMBL/GenBank/DDBJ whole genome shotgun (WGS) entry which is preliminary data.</text>
</comment>
<feature type="transmembrane region" description="Helical" evidence="1">
    <location>
        <begin position="17"/>
        <end position="39"/>
    </location>
</feature>
<gene>
    <name evidence="2" type="ORF">GDO81_027412</name>
</gene>